<dbReference type="Proteomes" id="UP000229554">
    <property type="component" value="Unassembled WGS sequence"/>
</dbReference>
<keyword evidence="3" id="KW-1133">Transmembrane helix</keyword>
<comment type="caution">
    <text evidence="4">The sequence shown here is derived from an EMBL/GenBank/DDBJ whole genome shotgun (WGS) entry which is preliminary data.</text>
</comment>
<evidence type="ECO:0000313" key="4">
    <source>
        <dbReference type="EMBL" id="PJE62462.1"/>
    </source>
</evidence>
<dbReference type="AlphaFoldDB" id="A0A2M8KRB8"/>
<keyword evidence="3" id="KW-0472">Membrane</keyword>
<evidence type="ECO:0000313" key="5">
    <source>
        <dbReference type="Proteomes" id="UP000229554"/>
    </source>
</evidence>
<protein>
    <recommendedName>
        <fullName evidence="6">Glycosyltransferase RgtA/B/C/D-like domain-containing protein</fullName>
    </recommendedName>
</protein>
<dbReference type="PANTHER" id="PTHR44227">
    <property type="match status" value="1"/>
</dbReference>
<evidence type="ECO:0008006" key="6">
    <source>
        <dbReference type="Google" id="ProtNLM"/>
    </source>
</evidence>
<evidence type="ECO:0000256" key="1">
    <source>
        <dbReference type="ARBA" id="ARBA00022737"/>
    </source>
</evidence>
<dbReference type="InterPro" id="IPR052346">
    <property type="entry name" value="O-mannosyl-transferase_TMTC"/>
</dbReference>
<feature type="transmembrane region" description="Helical" evidence="3">
    <location>
        <begin position="208"/>
        <end position="226"/>
    </location>
</feature>
<feature type="transmembrane region" description="Helical" evidence="3">
    <location>
        <begin position="96"/>
        <end position="127"/>
    </location>
</feature>
<dbReference type="EMBL" id="PFED01000198">
    <property type="protein sequence ID" value="PJE62462.1"/>
    <property type="molecule type" value="Genomic_DNA"/>
</dbReference>
<proteinExistence type="predicted"/>
<feature type="transmembrane region" description="Helical" evidence="3">
    <location>
        <begin position="171"/>
        <end position="196"/>
    </location>
</feature>
<keyword evidence="1" id="KW-0677">Repeat</keyword>
<sequence length="303" mass="35306">MKIWIRDHALLCIFVVAFIVYIPSLFGKFVWDDEDFVYANTYVQQFQISKFFTENAISGRGGKQSNYYRPIQEITYAVEYKLAGQNPFLYHLNNNILHACVGIILYLVLLEIGIPYLVALFTVLFFVIHPIQTEAVSYVSGRSDMLYVLFLGLSVLFFLKKKLKDVWLSMVFFMLALISKETALVGIVLLPASLWLQTKNILISIKKTIPYLLIASVYLIFRFTILEFQSSSVVWDNTAYATSIIVRVSTFFRSYFTYVRLMLLPYGLHMERDLTTPIVQSFFTWWTVFFLLQLRAMDFLQCL</sequence>
<keyword evidence="3" id="KW-0812">Transmembrane</keyword>
<evidence type="ECO:0000256" key="3">
    <source>
        <dbReference type="SAM" id="Phobius"/>
    </source>
</evidence>
<gene>
    <name evidence="4" type="ORF">COU88_04890</name>
</gene>
<feature type="transmembrane region" description="Helical" evidence="3">
    <location>
        <begin position="9"/>
        <end position="31"/>
    </location>
</feature>
<dbReference type="PANTHER" id="PTHR44227:SF3">
    <property type="entry name" value="PROTEIN O-MANNOSYL-TRANSFERASE TMTC4"/>
    <property type="match status" value="1"/>
</dbReference>
<reference evidence="5" key="1">
    <citation type="submission" date="2017-09" db="EMBL/GenBank/DDBJ databases">
        <title>Depth-based differentiation of microbial function through sediment-hosted aquifers and enrichment of novel symbionts in the deep terrestrial subsurface.</title>
        <authorList>
            <person name="Probst A.J."/>
            <person name="Ladd B."/>
            <person name="Jarett J.K."/>
            <person name="Geller-Mcgrath D.E."/>
            <person name="Sieber C.M.K."/>
            <person name="Emerson J.B."/>
            <person name="Anantharaman K."/>
            <person name="Thomas B.C."/>
            <person name="Malmstrom R."/>
            <person name="Stieglmeier M."/>
            <person name="Klingl A."/>
            <person name="Woyke T."/>
            <person name="Ryan C.M."/>
            <person name="Banfield J.F."/>
        </authorList>
    </citation>
    <scope>NUCLEOTIDE SEQUENCE [LARGE SCALE GENOMIC DNA]</scope>
</reference>
<organism evidence="4 5">
    <name type="scientific">Candidatus Roizmanbacteria bacterium CG10_big_fil_rev_8_21_14_0_10_39_6</name>
    <dbReference type="NCBI Taxonomy" id="1974853"/>
    <lineage>
        <taxon>Bacteria</taxon>
        <taxon>Candidatus Roizmaniibacteriota</taxon>
    </lineage>
</organism>
<accession>A0A2M8KRB8</accession>
<keyword evidence="2" id="KW-0802">TPR repeat</keyword>
<name>A0A2M8KRB8_9BACT</name>
<feature type="transmembrane region" description="Helical" evidence="3">
    <location>
        <begin position="277"/>
        <end position="296"/>
    </location>
</feature>
<evidence type="ECO:0000256" key="2">
    <source>
        <dbReference type="ARBA" id="ARBA00022803"/>
    </source>
</evidence>
<feature type="transmembrane region" description="Helical" evidence="3">
    <location>
        <begin position="139"/>
        <end position="159"/>
    </location>
</feature>